<organism evidence="1 2">
    <name type="scientific">Clostridioides difficile NAP08</name>
    <dbReference type="NCBI Taxonomy" id="525259"/>
    <lineage>
        <taxon>Bacteria</taxon>
        <taxon>Bacillati</taxon>
        <taxon>Bacillota</taxon>
        <taxon>Clostridia</taxon>
        <taxon>Peptostreptococcales</taxon>
        <taxon>Peptostreptococcaceae</taxon>
        <taxon>Clostridioides</taxon>
    </lineage>
</organism>
<gene>
    <name evidence="1" type="ORF">HMPREF0220_2211</name>
</gene>
<evidence type="ECO:0000313" key="2">
    <source>
        <dbReference type="Proteomes" id="UP000003227"/>
    </source>
</evidence>
<protein>
    <submittedName>
        <fullName evidence="1">Uncharacterized protein</fullName>
    </submittedName>
</protein>
<reference evidence="1 2" key="1">
    <citation type="submission" date="2010-05" db="EMBL/GenBank/DDBJ databases">
        <authorList>
            <person name="Qin X."/>
            <person name="Bachman B."/>
            <person name="Battles P."/>
            <person name="Bell A."/>
            <person name="Bess C."/>
            <person name="Bickham C."/>
            <person name="Chaboub L."/>
            <person name="Chen D."/>
            <person name="Coyle M."/>
            <person name="Deiros D.R."/>
            <person name="Dinh H."/>
            <person name="Forbes L."/>
            <person name="Fowler G."/>
            <person name="Francisco L."/>
            <person name="Fu Q."/>
            <person name="Gubbala S."/>
            <person name="Hale W."/>
            <person name="Han Y."/>
            <person name="Hemphill L."/>
            <person name="Highlander S.K."/>
            <person name="Hirani K."/>
            <person name="Hogues M."/>
            <person name="Jackson L."/>
            <person name="Jakkamsetti A."/>
            <person name="Javaid M."/>
            <person name="Jiang H."/>
            <person name="Korchina V."/>
            <person name="Kovar C."/>
            <person name="Lara F."/>
            <person name="Lee S."/>
            <person name="Mata R."/>
            <person name="Mathew T."/>
            <person name="Moen C."/>
            <person name="Morales K."/>
            <person name="Munidasa M."/>
            <person name="Nazareth L."/>
            <person name="Ngo R."/>
            <person name="Nguyen L."/>
            <person name="Okwuonu G."/>
            <person name="Ongeri F."/>
            <person name="Patil S."/>
            <person name="Petrosino J."/>
            <person name="Pham C."/>
            <person name="Pham P."/>
            <person name="Pu L.-L."/>
            <person name="Puazo M."/>
            <person name="Raj R."/>
            <person name="Reid J."/>
            <person name="Rouhana J."/>
            <person name="Saada N."/>
            <person name="Shang Y."/>
            <person name="Simmons D."/>
            <person name="Thornton R."/>
            <person name="Warren J."/>
            <person name="Weissenberger G."/>
            <person name="Zhang J."/>
            <person name="Zhang L."/>
            <person name="Zhou C."/>
            <person name="Zhu D."/>
            <person name="Muzny D."/>
            <person name="Worley K."/>
            <person name="Gibbs R."/>
        </authorList>
    </citation>
    <scope>NUCLEOTIDE SEQUENCE [LARGE SCALE GENOMIC DNA]</scope>
    <source>
        <strain evidence="1 2">NAP08</strain>
    </source>
</reference>
<sequence length="61" mass="7260">MSGLLKPYSAYTRFILTKWYVKKFNIAGKGEMDIGFILTKWYVKNAELKVMMLFWDSFILI</sequence>
<dbReference type="AlphaFoldDB" id="D5Q5M9"/>
<dbReference type="EMBL" id="ADNX01000051">
    <property type="protein sequence ID" value="EFH06900.1"/>
    <property type="molecule type" value="Genomic_DNA"/>
</dbReference>
<comment type="caution">
    <text evidence="1">The sequence shown here is derived from an EMBL/GenBank/DDBJ whole genome shotgun (WGS) entry which is preliminary data.</text>
</comment>
<feature type="non-terminal residue" evidence="1">
    <location>
        <position position="61"/>
    </location>
</feature>
<name>D5Q5M9_CLODI</name>
<dbReference type="HOGENOM" id="CLU_2928133_0_0_9"/>
<evidence type="ECO:0000313" key="1">
    <source>
        <dbReference type="EMBL" id="EFH06900.1"/>
    </source>
</evidence>
<accession>D5Q5M9</accession>
<proteinExistence type="predicted"/>
<dbReference type="Proteomes" id="UP000003227">
    <property type="component" value="Unassembled WGS sequence"/>
</dbReference>